<dbReference type="eggNOG" id="KOG2749">
    <property type="taxonomic scope" value="Eukaryota"/>
</dbReference>
<feature type="domain" description="Clp1 P-loop" evidence="9">
    <location>
        <begin position="100"/>
        <end position="164"/>
    </location>
</feature>
<keyword evidence="11" id="KW-1185">Reference proteome</keyword>
<dbReference type="InterPro" id="IPR032319">
    <property type="entry name" value="CLP1_P"/>
</dbReference>
<dbReference type="HOGENOM" id="CLU_674871_0_0_1"/>
<dbReference type="AlphaFoldDB" id="E9HU49"/>
<dbReference type="GO" id="GO:0051731">
    <property type="term" value="F:polynucleotide 5'-hydroxyl-kinase activity"/>
    <property type="evidence" value="ECO:0000318"/>
    <property type="project" value="GO_Central"/>
</dbReference>
<dbReference type="STRING" id="6669.E9HU49"/>
<dbReference type="Gene3D" id="2.40.30.330">
    <property type="entry name" value="Pre-mRNA cleavage complex subunit Clp1, C-terminal domain"/>
    <property type="match status" value="1"/>
</dbReference>
<keyword evidence="2" id="KW-0507">mRNA processing</keyword>
<dbReference type="FunFam" id="2.60.120.1030:FF:000001">
    <property type="entry name" value="Protein CLP1 homolog 5"/>
    <property type="match status" value="1"/>
</dbReference>
<dbReference type="Gene3D" id="2.60.120.1030">
    <property type="entry name" value="Clp1, DNA binding domain"/>
    <property type="match status" value="1"/>
</dbReference>
<dbReference type="InParanoid" id="E9HU49"/>
<dbReference type="Pfam" id="PF16575">
    <property type="entry name" value="CLP1_P"/>
    <property type="match status" value="1"/>
</dbReference>
<dbReference type="Gene3D" id="3.40.50.300">
    <property type="entry name" value="P-loop containing nucleotide triphosphate hydrolases"/>
    <property type="match status" value="1"/>
</dbReference>
<comment type="subcellular location">
    <subcellularLocation>
        <location evidence="1">Nucleus</location>
    </subcellularLocation>
</comment>
<dbReference type="FunFam" id="3.40.50.300:FF:003761">
    <property type="entry name" value="Uncharacterized protein"/>
    <property type="match status" value="1"/>
</dbReference>
<evidence type="ECO:0000259" key="7">
    <source>
        <dbReference type="Pfam" id="PF06807"/>
    </source>
</evidence>
<dbReference type="FunFam" id="2.40.30.330:FF:000001">
    <property type="entry name" value="Protein CLP1 homolog"/>
    <property type="match status" value="1"/>
</dbReference>
<dbReference type="GO" id="GO:0006388">
    <property type="term" value="P:tRNA splicing, via endonucleolytic cleavage and ligation"/>
    <property type="evidence" value="ECO:0000318"/>
    <property type="project" value="GO_Central"/>
</dbReference>
<reference evidence="10 11" key="1">
    <citation type="journal article" date="2011" name="Science">
        <title>The ecoresponsive genome of Daphnia pulex.</title>
        <authorList>
            <person name="Colbourne J.K."/>
            <person name="Pfrender M.E."/>
            <person name="Gilbert D."/>
            <person name="Thomas W.K."/>
            <person name="Tucker A."/>
            <person name="Oakley T.H."/>
            <person name="Tokishita S."/>
            <person name="Aerts A."/>
            <person name="Arnold G.J."/>
            <person name="Basu M.K."/>
            <person name="Bauer D.J."/>
            <person name="Caceres C.E."/>
            <person name="Carmel L."/>
            <person name="Casola C."/>
            <person name="Choi J.H."/>
            <person name="Detter J.C."/>
            <person name="Dong Q."/>
            <person name="Dusheyko S."/>
            <person name="Eads B.D."/>
            <person name="Frohlich T."/>
            <person name="Geiler-Samerotte K.A."/>
            <person name="Gerlach D."/>
            <person name="Hatcher P."/>
            <person name="Jogdeo S."/>
            <person name="Krijgsveld J."/>
            <person name="Kriventseva E.V."/>
            <person name="Kultz D."/>
            <person name="Laforsch C."/>
            <person name="Lindquist E."/>
            <person name="Lopez J."/>
            <person name="Manak J.R."/>
            <person name="Muller J."/>
            <person name="Pangilinan J."/>
            <person name="Patwardhan R.P."/>
            <person name="Pitluck S."/>
            <person name="Pritham E.J."/>
            <person name="Rechtsteiner A."/>
            <person name="Rho M."/>
            <person name="Rogozin I.B."/>
            <person name="Sakarya O."/>
            <person name="Salamov A."/>
            <person name="Schaack S."/>
            <person name="Shapiro H."/>
            <person name="Shiga Y."/>
            <person name="Skalitzky C."/>
            <person name="Smith Z."/>
            <person name="Souvorov A."/>
            <person name="Sung W."/>
            <person name="Tang Z."/>
            <person name="Tsuchiya D."/>
            <person name="Tu H."/>
            <person name="Vos H."/>
            <person name="Wang M."/>
            <person name="Wolf Y.I."/>
            <person name="Yamagata H."/>
            <person name="Yamada T."/>
            <person name="Ye Y."/>
            <person name="Shaw J.R."/>
            <person name="Andrews J."/>
            <person name="Crease T.J."/>
            <person name="Tang H."/>
            <person name="Lucas S.M."/>
            <person name="Robertson H.M."/>
            <person name="Bork P."/>
            <person name="Koonin E.V."/>
            <person name="Zdobnov E.M."/>
            <person name="Grigoriev I.V."/>
            <person name="Lynch M."/>
            <person name="Boore J.L."/>
        </authorList>
    </citation>
    <scope>NUCLEOTIDE SEQUENCE [LARGE SCALE GENOMIC DNA]</scope>
</reference>
<evidence type="ECO:0000256" key="1">
    <source>
        <dbReference type="ARBA" id="ARBA00004123"/>
    </source>
</evidence>
<dbReference type="PANTHER" id="PTHR12755:SF6">
    <property type="entry name" value="POLYRIBONUCLEOTIDE 5'-HYDROXYL-KINASE CLP1"/>
    <property type="match status" value="1"/>
</dbReference>
<dbReference type="PhylomeDB" id="E9HU49"/>
<dbReference type="OrthoDB" id="258143at2759"/>
<dbReference type="EMBL" id="GL732796">
    <property type="protein sequence ID" value="EFX64719.1"/>
    <property type="molecule type" value="Genomic_DNA"/>
</dbReference>
<dbReference type="Pfam" id="PF16573">
    <property type="entry name" value="CLP1_N"/>
    <property type="match status" value="1"/>
</dbReference>
<gene>
    <name evidence="10" type="ORF">DAPPUDRAFT_117909</name>
</gene>
<evidence type="ECO:0000256" key="4">
    <source>
        <dbReference type="ARBA" id="ARBA00022840"/>
    </source>
</evidence>
<feature type="domain" description="Clp1 C-terminal" evidence="7">
    <location>
        <begin position="193"/>
        <end position="272"/>
    </location>
</feature>
<evidence type="ECO:0000313" key="10">
    <source>
        <dbReference type="EMBL" id="EFX64719.1"/>
    </source>
</evidence>
<protein>
    <submittedName>
        <fullName evidence="10">Uncharacterized protein</fullName>
    </submittedName>
</protein>
<evidence type="ECO:0000256" key="6">
    <source>
        <dbReference type="SAM" id="MobiDB-lite"/>
    </source>
</evidence>
<evidence type="ECO:0000313" key="11">
    <source>
        <dbReference type="Proteomes" id="UP000000305"/>
    </source>
</evidence>
<evidence type="ECO:0000256" key="3">
    <source>
        <dbReference type="ARBA" id="ARBA00022741"/>
    </source>
</evidence>
<dbReference type="GO" id="GO:0005634">
    <property type="term" value="C:nucleus"/>
    <property type="evidence" value="ECO:0000318"/>
    <property type="project" value="GO_Central"/>
</dbReference>
<dbReference type="KEGG" id="dpx:DAPPUDRAFT_117909"/>
<keyword evidence="5" id="KW-0539">Nucleus</keyword>
<dbReference type="InterPro" id="IPR038239">
    <property type="entry name" value="Clp1_N_sf"/>
</dbReference>
<dbReference type="Proteomes" id="UP000000305">
    <property type="component" value="Unassembled WGS sequence"/>
</dbReference>
<dbReference type="Pfam" id="PF06807">
    <property type="entry name" value="Clp1"/>
    <property type="match status" value="1"/>
</dbReference>
<dbReference type="PANTHER" id="PTHR12755">
    <property type="entry name" value="CLEAVAGE/POLYADENYLATION FACTOR IA SUBUNIT CLP1P"/>
    <property type="match status" value="1"/>
</dbReference>
<dbReference type="InterPro" id="IPR045116">
    <property type="entry name" value="Clp1/Grc3"/>
</dbReference>
<keyword evidence="4" id="KW-0067">ATP-binding</keyword>
<dbReference type="InterPro" id="IPR010655">
    <property type="entry name" value="Clp1_C"/>
</dbReference>
<evidence type="ECO:0000256" key="2">
    <source>
        <dbReference type="ARBA" id="ARBA00022664"/>
    </source>
</evidence>
<evidence type="ECO:0000259" key="9">
    <source>
        <dbReference type="Pfam" id="PF16575"/>
    </source>
</evidence>
<proteinExistence type="predicted"/>
<sequence>MYFKWCIRHRLTYPLKSGLAEVFGTEIVKGKVYSFGGGSKIAVFTWQGCLLELRGKTEAAYVARETPMIIYLNTHAGLEQIRKKADADETKRGPITMIVGPTDFGKSTVCMLLLNYAMLARDKVLSIPGTIGAMAIERPADVEEGFSQVCPLIYHYGYKEPGSNVVERSRQARIESRDQKIREYFYGSAAQFYPHSFEVRFSDVKIFKIGAPALPDSLMPLGMKAEDQLTKLVTVQPSQQLLHHLISISMAESGEDDIIQTNVTGFICVHLVLPSRTGHQVAHARAAVYKVAAAVLSYQSPARRSSRRTSSGHPARRSPLAPSRMEISAGHLVPAGNFCQSSRTSRKLLPANSYQPEDYASHLVPAGTVLYRQMPPRTTISYWYEMVEKMSTRIFGYEMSGTRFPCPV</sequence>
<dbReference type="InterPro" id="IPR027417">
    <property type="entry name" value="P-loop_NTPase"/>
</dbReference>
<keyword evidence="3" id="KW-0547">Nucleotide-binding</keyword>
<organism evidence="10 11">
    <name type="scientific">Daphnia pulex</name>
    <name type="common">Water flea</name>
    <dbReference type="NCBI Taxonomy" id="6669"/>
    <lineage>
        <taxon>Eukaryota</taxon>
        <taxon>Metazoa</taxon>
        <taxon>Ecdysozoa</taxon>
        <taxon>Arthropoda</taxon>
        <taxon>Crustacea</taxon>
        <taxon>Branchiopoda</taxon>
        <taxon>Diplostraca</taxon>
        <taxon>Cladocera</taxon>
        <taxon>Anomopoda</taxon>
        <taxon>Daphniidae</taxon>
        <taxon>Daphnia</taxon>
    </lineage>
</organism>
<accession>E9HU49</accession>
<dbReference type="GO" id="GO:0005524">
    <property type="term" value="F:ATP binding"/>
    <property type="evidence" value="ECO:0007669"/>
    <property type="project" value="UniProtKB-KW"/>
</dbReference>
<name>E9HU49_DAPPU</name>
<feature type="region of interest" description="Disordered" evidence="6">
    <location>
        <begin position="302"/>
        <end position="322"/>
    </location>
</feature>
<feature type="domain" description="Clp1 N-terminal" evidence="8">
    <location>
        <begin position="9"/>
        <end position="85"/>
    </location>
</feature>
<evidence type="ECO:0000256" key="5">
    <source>
        <dbReference type="ARBA" id="ARBA00023242"/>
    </source>
</evidence>
<evidence type="ECO:0000259" key="8">
    <source>
        <dbReference type="Pfam" id="PF16573"/>
    </source>
</evidence>
<dbReference type="GO" id="GO:0031124">
    <property type="term" value="P:mRNA 3'-end processing"/>
    <property type="evidence" value="ECO:0007669"/>
    <property type="project" value="InterPro"/>
</dbReference>
<dbReference type="InterPro" id="IPR032324">
    <property type="entry name" value="Clp1_N"/>
</dbReference>
<dbReference type="InterPro" id="IPR038238">
    <property type="entry name" value="Clp1_C_sf"/>
</dbReference>